<name>A0ABY0HV45_CITAM</name>
<keyword evidence="2" id="KW-1185">Reference proteome</keyword>
<evidence type="ECO:0000313" key="2">
    <source>
        <dbReference type="Proteomes" id="UP000292985"/>
    </source>
</evidence>
<dbReference type="Proteomes" id="UP000292985">
    <property type="component" value="Unassembled WGS sequence"/>
</dbReference>
<evidence type="ECO:0008006" key="3">
    <source>
        <dbReference type="Google" id="ProtNLM"/>
    </source>
</evidence>
<gene>
    <name evidence="1" type="ORF">EAJ18_12255</name>
</gene>
<evidence type="ECO:0000313" key="1">
    <source>
        <dbReference type="EMBL" id="RYT43838.1"/>
    </source>
</evidence>
<sequence length="85" mass="9866">MKQNPALEKVAERVLNDACVIRLLGSMGEEITEPFPHEISETAPFAWGFDVLTDDTHRYLGTIMWDWNNRERPLDFCAAHLMKYL</sequence>
<dbReference type="EMBL" id="RCYA01000004">
    <property type="protein sequence ID" value="RYT43838.1"/>
    <property type="molecule type" value="Genomic_DNA"/>
</dbReference>
<dbReference type="RefSeq" id="WP_130097797.1">
    <property type="nucleotide sequence ID" value="NZ_RCYA01000004.1"/>
</dbReference>
<comment type="caution">
    <text evidence="1">The sequence shown here is derived from an EMBL/GenBank/DDBJ whole genome shotgun (WGS) entry which is preliminary data.</text>
</comment>
<accession>A0ABY0HV45</accession>
<protein>
    <recommendedName>
        <fullName evidence="3">GNAT family N-acetyltransferase</fullName>
    </recommendedName>
</protein>
<reference evidence="1 2" key="1">
    <citation type="journal article" date="2019" name="Science, e1252229">
        <title>Invertible promoters mediate bacterial phase variation, antibiotic resistance, and host adaptation in the gut.</title>
        <authorList>
            <person name="Jiang X."/>
            <person name="Hall A.B."/>
            <person name="Arthur T.D."/>
            <person name="Plichta D.R."/>
            <person name="Covington C.T."/>
            <person name="Poyet M."/>
            <person name="Crothers J."/>
            <person name="Moses P.L."/>
            <person name="Tolonen A.C."/>
            <person name="Vlamakis H."/>
            <person name="Alm E.J."/>
            <person name="Xavier R.J."/>
        </authorList>
    </citation>
    <scope>NUCLEOTIDE SEQUENCE [LARGE SCALE GENOMIC DNA]</scope>
    <source>
        <strain evidence="2">ca_0067</strain>
    </source>
</reference>
<organism evidence="1 2">
    <name type="scientific">Citrobacter amalonaticus</name>
    <dbReference type="NCBI Taxonomy" id="35703"/>
    <lineage>
        <taxon>Bacteria</taxon>
        <taxon>Pseudomonadati</taxon>
        <taxon>Pseudomonadota</taxon>
        <taxon>Gammaproteobacteria</taxon>
        <taxon>Enterobacterales</taxon>
        <taxon>Enterobacteriaceae</taxon>
        <taxon>Citrobacter</taxon>
    </lineage>
</organism>
<proteinExistence type="predicted"/>